<protein>
    <submittedName>
        <fullName evidence="7">Site-specific recombinase XerD</fullName>
    </submittedName>
</protein>
<dbReference type="AlphaFoldDB" id="A0A927R5D1"/>
<dbReference type="InterPro" id="IPR044068">
    <property type="entry name" value="CB"/>
</dbReference>
<dbReference type="PROSITE" id="PS51898">
    <property type="entry name" value="TYR_RECOMBINASE"/>
    <property type="match status" value="1"/>
</dbReference>
<dbReference type="InterPro" id="IPR011010">
    <property type="entry name" value="DNA_brk_join_enz"/>
</dbReference>
<dbReference type="PROSITE" id="PS51900">
    <property type="entry name" value="CB"/>
    <property type="match status" value="1"/>
</dbReference>
<dbReference type="Proteomes" id="UP000658225">
    <property type="component" value="Unassembled WGS sequence"/>
</dbReference>
<evidence type="ECO:0000256" key="1">
    <source>
        <dbReference type="ARBA" id="ARBA00008857"/>
    </source>
</evidence>
<evidence type="ECO:0000259" key="5">
    <source>
        <dbReference type="PROSITE" id="PS51898"/>
    </source>
</evidence>
<evidence type="ECO:0000313" key="8">
    <source>
        <dbReference type="Proteomes" id="UP000658225"/>
    </source>
</evidence>
<comment type="caution">
    <text evidence="7">The sequence shown here is derived from an EMBL/GenBank/DDBJ whole genome shotgun (WGS) entry which is preliminary data.</text>
</comment>
<keyword evidence="2 4" id="KW-0238">DNA-binding</keyword>
<evidence type="ECO:0000256" key="3">
    <source>
        <dbReference type="ARBA" id="ARBA00023172"/>
    </source>
</evidence>
<feature type="domain" description="Core-binding (CB)" evidence="6">
    <location>
        <begin position="1"/>
        <end position="55"/>
    </location>
</feature>
<dbReference type="GO" id="GO:0003677">
    <property type="term" value="F:DNA binding"/>
    <property type="evidence" value="ECO:0007669"/>
    <property type="project" value="UniProtKB-UniRule"/>
</dbReference>
<name>A0A927R5D1_9BACL</name>
<organism evidence="7 8">
    <name type="scientific">Sporosarcina limicola</name>
    <dbReference type="NCBI Taxonomy" id="34101"/>
    <lineage>
        <taxon>Bacteria</taxon>
        <taxon>Bacillati</taxon>
        <taxon>Bacillota</taxon>
        <taxon>Bacilli</taxon>
        <taxon>Bacillales</taxon>
        <taxon>Caryophanaceae</taxon>
        <taxon>Sporosarcina</taxon>
    </lineage>
</organism>
<evidence type="ECO:0000256" key="4">
    <source>
        <dbReference type="PROSITE-ProRule" id="PRU01248"/>
    </source>
</evidence>
<evidence type="ECO:0000256" key="2">
    <source>
        <dbReference type="ARBA" id="ARBA00023125"/>
    </source>
</evidence>
<dbReference type="Pfam" id="PF00589">
    <property type="entry name" value="Phage_integrase"/>
    <property type="match status" value="1"/>
</dbReference>
<gene>
    <name evidence="7" type="ORF">H4683_004370</name>
</gene>
<feature type="domain" description="Tyr recombinase" evidence="5">
    <location>
        <begin position="80"/>
        <end position="273"/>
    </location>
</feature>
<dbReference type="GO" id="GO:0006310">
    <property type="term" value="P:DNA recombination"/>
    <property type="evidence" value="ECO:0007669"/>
    <property type="project" value="UniProtKB-KW"/>
</dbReference>
<dbReference type="InterPro" id="IPR050090">
    <property type="entry name" value="Tyrosine_recombinase_XerCD"/>
</dbReference>
<keyword evidence="8" id="KW-1185">Reference proteome</keyword>
<dbReference type="Gene3D" id="1.10.443.10">
    <property type="entry name" value="Intergrase catalytic core"/>
    <property type="match status" value="1"/>
</dbReference>
<dbReference type="InterPro" id="IPR002104">
    <property type="entry name" value="Integrase_catalytic"/>
</dbReference>
<dbReference type="GO" id="GO:0015074">
    <property type="term" value="P:DNA integration"/>
    <property type="evidence" value="ECO:0007669"/>
    <property type="project" value="InterPro"/>
</dbReference>
<keyword evidence="3" id="KW-0233">DNA recombination</keyword>
<sequence>MYKEKGIEADKITFDKLDYKTLTDFFTWIESVRGCSASTKNQRLSAVASFSAYAQNQDFAAASIFRNSVNKIPVKKTQHKQRVILSRQEVTILLALPNENRAIGFRDKILLSLMYASGARAQEICDLTVGKLQFHEKGATLNIRGKGGKSRRIGIPTACAVLLRQYIDHRKIKSKPERHIFSSQTHEQMTVSCVEGIFKKYVTIAKKDNPSMFIANSYPPHSMRHTTASHMLEAGVPLVVIKNFLGHASLKSTEIYAEISQNTVNKHLKEWNEKWFPNNVEERKTPQISNEIPDFLD</sequence>
<dbReference type="PANTHER" id="PTHR30349">
    <property type="entry name" value="PHAGE INTEGRASE-RELATED"/>
    <property type="match status" value="1"/>
</dbReference>
<proteinExistence type="inferred from homology"/>
<dbReference type="Gene3D" id="1.10.150.130">
    <property type="match status" value="1"/>
</dbReference>
<dbReference type="InterPro" id="IPR013762">
    <property type="entry name" value="Integrase-like_cat_sf"/>
</dbReference>
<dbReference type="PANTHER" id="PTHR30349:SF41">
    <property type="entry name" value="INTEGRASE_RECOMBINASE PROTEIN MJ0367-RELATED"/>
    <property type="match status" value="1"/>
</dbReference>
<evidence type="ECO:0000313" key="7">
    <source>
        <dbReference type="EMBL" id="MBE1557221.1"/>
    </source>
</evidence>
<dbReference type="SUPFAM" id="SSF56349">
    <property type="entry name" value="DNA breaking-rejoining enzymes"/>
    <property type="match status" value="1"/>
</dbReference>
<evidence type="ECO:0000259" key="6">
    <source>
        <dbReference type="PROSITE" id="PS51900"/>
    </source>
</evidence>
<accession>A0A927R5D1</accession>
<comment type="similarity">
    <text evidence="1">Belongs to the 'phage' integrase family.</text>
</comment>
<dbReference type="InterPro" id="IPR010998">
    <property type="entry name" value="Integrase_recombinase_N"/>
</dbReference>
<dbReference type="EMBL" id="JADBEL010000081">
    <property type="protein sequence ID" value="MBE1557221.1"/>
    <property type="molecule type" value="Genomic_DNA"/>
</dbReference>
<reference evidence="7" key="1">
    <citation type="submission" date="2020-10" db="EMBL/GenBank/DDBJ databases">
        <title>Genomic Encyclopedia of Type Strains, Phase IV (KMG-IV): sequencing the most valuable type-strain genomes for metagenomic binning, comparative biology and taxonomic classification.</title>
        <authorList>
            <person name="Goeker M."/>
        </authorList>
    </citation>
    <scope>NUCLEOTIDE SEQUENCE</scope>
    <source>
        <strain evidence="7">DSM 13886</strain>
    </source>
</reference>